<proteinExistence type="predicted"/>
<comment type="caution">
    <text evidence="2">The sequence shown here is derived from an EMBL/GenBank/DDBJ whole genome shotgun (WGS) entry which is preliminary data.</text>
</comment>
<dbReference type="EMBL" id="QUQM01000004">
    <property type="protein sequence ID" value="KAA8647658.1"/>
    <property type="molecule type" value="Genomic_DNA"/>
</dbReference>
<feature type="compositionally biased region" description="Polar residues" evidence="1">
    <location>
        <begin position="205"/>
        <end position="235"/>
    </location>
</feature>
<organism evidence="2 3">
    <name type="scientific">Aspergillus tanneri</name>
    <dbReference type="NCBI Taxonomy" id="1220188"/>
    <lineage>
        <taxon>Eukaryota</taxon>
        <taxon>Fungi</taxon>
        <taxon>Dikarya</taxon>
        <taxon>Ascomycota</taxon>
        <taxon>Pezizomycotina</taxon>
        <taxon>Eurotiomycetes</taxon>
        <taxon>Eurotiomycetidae</taxon>
        <taxon>Eurotiales</taxon>
        <taxon>Aspergillaceae</taxon>
        <taxon>Aspergillus</taxon>
        <taxon>Aspergillus subgen. Circumdati</taxon>
    </lineage>
</organism>
<dbReference type="RefSeq" id="XP_033427019.1">
    <property type="nucleotide sequence ID" value="XM_033570987.1"/>
</dbReference>
<feature type="compositionally biased region" description="Basic and acidic residues" evidence="1">
    <location>
        <begin position="255"/>
        <end position="276"/>
    </location>
</feature>
<evidence type="ECO:0000313" key="3">
    <source>
        <dbReference type="Proteomes" id="UP000324241"/>
    </source>
</evidence>
<dbReference type="AlphaFoldDB" id="A0A5M9MKW6"/>
<feature type="compositionally biased region" description="Low complexity" evidence="1">
    <location>
        <begin position="240"/>
        <end position="253"/>
    </location>
</feature>
<dbReference type="GeneID" id="54329054"/>
<dbReference type="VEuPathDB" id="FungiDB:EYZ11_007390"/>
<feature type="region of interest" description="Disordered" evidence="1">
    <location>
        <begin position="201"/>
        <end position="276"/>
    </location>
</feature>
<evidence type="ECO:0000256" key="1">
    <source>
        <dbReference type="SAM" id="MobiDB-lite"/>
    </source>
</evidence>
<sequence length="350" mass="39216">MAQQALPLDLAIIQREVWTFLYNRLIFLSPTVEVDQWASTRFSSESNSTGLQVIRQVLYREKARLVTAKSPYTVKFFTDLANTVVQVFPFELFAAAHHCSGSEVSQAVTAVVLSDPSFKWHENPELTIANYGQNRIKIWADHYNKILEKAKMTAKGSTPTSTSSTTSSAVSSEDDLFEKCVESRSSSPCLDTIIGQKARRVTLPVSDSSRDTPANSSCTTTAKDPQTPPTSSQIHESSHNPRNASSSASSSPRDMSLETRATPEKAKEITLADRETRTKLAQLKPRPREPWTPREPVVRRQVYKDELGDYRPILTEEEIAALQHQKYMEERRRRLRPGGGVLLDLGLADY</sequence>
<reference evidence="2 3" key="1">
    <citation type="submission" date="2019-08" db="EMBL/GenBank/DDBJ databases">
        <title>The genome sequence of a newly discovered highly antifungal drug resistant Aspergillus species, Aspergillus tanneri NIH 1004.</title>
        <authorList>
            <person name="Mounaud S."/>
            <person name="Singh I."/>
            <person name="Joardar V."/>
            <person name="Pakala S."/>
            <person name="Pakala S."/>
            <person name="Venepally P."/>
            <person name="Chung J.K."/>
            <person name="Losada L."/>
            <person name="Nierman W.C."/>
        </authorList>
    </citation>
    <scope>NUCLEOTIDE SEQUENCE [LARGE SCALE GENOMIC DNA]</scope>
    <source>
        <strain evidence="2 3">NIH1004</strain>
    </source>
</reference>
<accession>A0A5M9MKW6</accession>
<dbReference type="Proteomes" id="UP000324241">
    <property type="component" value="Unassembled WGS sequence"/>
</dbReference>
<gene>
    <name evidence="2" type="ORF">ATNIH1004_006352</name>
</gene>
<evidence type="ECO:0000313" key="2">
    <source>
        <dbReference type="EMBL" id="KAA8647658.1"/>
    </source>
</evidence>
<protein>
    <submittedName>
        <fullName evidence="2">Uncharacterized protein</fullName>
    </submittedName>
</protein>
<name>A0A5M9MKW6_9EURO</name>
<dbReference type="OrthoDB" id="4492028at2759"/>